<evidence type="ECO:0000259" key="9">
    <source>
        <dbReference type="Pfam" id="PF09976"/>
    </source>
</evidence>
<reference evidence="10 11" key="1">
    <citation type="submission" date="2016-10" db="EMBL/GenBank/DDBJ databases">
        <authorList>
            <person name="de Groot N.N."/>
        </authorList>
    </citation>
    <scope>NUCLEOTIDE SEQUENCE [LARGE SCALE GENOMIC DNA]</scope>
    <source>
        <strain evidence="10 11">HL3</strain>
    </source>
</reference>
<dbReference type="PANTHER" id="PTHR38035">
    <property type="entry name" value="UPF0070 PROTEIN YFGM"/>
    <property type="match status" value="1"/>
</dbReference>
<dbReference type="STRING" id="1123397.SAMN05660831_01194"/>
<evidence type="ECO:0000256" key="6">
    <source>
        <dbReference type="ARBA" id="ARBA00023136"/>
    </source>
</evidence>
<proteinExistence type="predicted"/>
<evidence type="ECO:0000256" key="7">
    <source>
        <dbReference type="ARBA" id="ARBA00023186"/>
    </source>
</evidence>
<dbReference type="PIRSF" id="PIRSF006170">
    <property type="entry name" value="YfgM"/>
    <property type="match status" value="1"/>
</dbReference>
<dbReference type="InterPro" id="IPR018704">
    <property type="entry name" value="SecYEG/CpoB_TPR"/>
</dbReference>
<protein>
    <submittedName>
        <fullName evidence="10">Putative negative regulator of RcsB-dependent stress response</fullName>
    </submittedName>
</protein>
<evidence type="ECO:0000256" key="5">
    <source>
        <dbReference type="ARBA" id="ARBA00022989"/>
    </source>
</evidence>
<dbReference type="PANTHER" id="PTHR38035:SF1">
    <property type="entry name" value="ANCILLARY SECYEG TRANSLOCON SUBUNIT"/>
    <property type="match status" value="1"/>
</dbReference>
<dbReference type="InterPro" id="IPR026039">
    <property type="entry name" value="YfgM"/>
</dbReference>
<dbReference type="EMBL" id="FOMJ01000003">
    <property type="protein sequence ID" value="SFD23640.1"/>
    <property type="molecule type" value="Genomic_DNA"/>
</dbReference>
<dbReference type="RefSeq" id="WP_093427855.1">
    <property type="nucleotide sequence ID" value="NZ_FOMJ01000003.1"/>
</dbReference>
<dbReference type="GO" id="GO:0005886">
    <property type="term" value="C:plasma membrane"/>
    <property type="evidence" value="ECO:0007669"/>
    <property type="project" value="UniProtKB-SubCell"/>
</dbReference>
<name>A0A1I1R040_9GAMM</name>
<dbReference type="Pfam" id="PF09976">
    <property type="entry name" value="TPR_21"/>
    <property type="match status" value="1"/>
</dbReference>
<dbReference type="GO" id="GO:0044877">
    <property type="term" value="F:protein-containing complex binding"/>
    <property type="evidence" value="ECO:0007669"/>
    <property type="project" value="InterPro"/>
</dbReference>
<gene>
    <name evidence="10" type="ORF">SAMN05660831_01194</name>
</gene>
<evidence type="ECO:0000256" key="3">
    <source>
        <dbReference type="ARBA" id="ARBA00022475"/>
    </source>
</evidence>
<feature type="domain" description="Ancillary SecYEG translocon subunit/Cell division coordinator CpoB TPR" evidence="9">
    <location>
        <begin position="16"/>
        <end position="207"/>
    </location>
</feature>
<keyword evidence="3" id="KW-1003">Cell membrane</keyword>
<keyword evidence="4 8" id="KW-0812">Transmembrane</keyword>
<dbReference type="OrthoDB" id="9789675at2"/>
<organism evidence="10 11">
    <name type="scientific">Thiohalospira halophila DSM 15071</name>
    <dbReference type="NCBI Taxonomy" id="1123397"/>
    <lineage>
        <taxon>Bacteria</taxon>
        <taxon>Pseudomonadati</taxon>
        <taxon>Pseudomonadota</taxon>
        <taxon>Gammaproteobacteria</taxon>
        <taxon>Thiohalospirales</taxon>
        <taxon>Thiohalospiraceae</taxon>
        <taxon>Thiohalospira</taxon>
    </lineage>
</organism>
<evidence type="ECO:0000313" key="11">
    <source>
        <dbReference type="Proteomes" id="UP000198611"/>
    </source>
</evidence>
<keyword evidence="11" id="KW-1185">Reference proteome</keyword>
<accession>A0A1I1R040</accession>
<evidence type="ECO:0000256" key="1">
    <source>
        <dbReference type="ARBA" id="ARBA00004167"/>
    </source>
</evidence>
<dbReference type="AlphaFoldDB" id="A0A1I1R040"/>
<feature type="transmembrane region" description="Helical" evidence="8">
    <location>
        <begin position="21"/>
        <end position="43"/>
    </location>
</feature>
<keyword evidence="6 8" id="KW-0472">Membrane</keyword>
<dbReference type="Proteomes" id="UP000198611">
    <property type="component" value="Unassembled WGS sequence"/>
</dbReference>
<evidence type="ECO:0000256" key="8">
    <source>
        <dbReference type="SAM" id="Phobius"/>
    </source>
</evidence>
<sequence length="215" mass="23218">MENGATDEERAEALQQWWQRWGRLIIVGVVLVVLTIVGTRLWFDHQASQAEAAAALYSRLQLQHGSGSTEAADELGQRLMEEFAGTPYASLAALYRARMAADQGDYERAAGLAEWAGERAEPVAVRPAAELRRARLLLELEKAGEAAELAAGVAEAHPAYAGTARAIEGEARSANGELEAALAAYRSARQARTGQSRLLDMKIDDLTSRLAAEES</sequence>
<evidence type="ECO:0000256" key="2">
    <source>
        <dbReference type="ARBA" id="ARBA00004236"/>
    </source>
</evidence>
<evidence type="ECO:0000256" key="4">
    <source>
        <dbReference type="ARBA" id="ARBA00022692"/>
    </source>
</evidence>
<evidence type="ECO:0000313" key="10">
    <source>
        <dbReference type="EMBL" id="SFD23640.1"/>
    </source>
</evidence>
<keyword evidence="7" id="KW-0143">Chaperone</keyword>
<keyword evidence="5 8" id="KW-1133">Transmembrane helix</keyword>
<comment type="subcellular location">
    <subcellularLocation>
        <location evidence="2">Cell membrane</location>
    </subcellularLocation>
    <subcellularLocation>
        <location evidence="1">Membrane</location>
        <topology evidence="1">Single-pass membrane protein</topology>
    </subcellularLocation>
</comment>